<feature type="non-terminal residue" evidence="1">
    <location>
        <position position="68"/>
    </location>
</feature>
<dbReference type="GeneID" id="19330236"/>
<dbReference type="RefSeq" id="XP_007922957.1">
    <property type="nucleotide sequence ID" value="XM_007924766.1"/>
</dbReference>
<name>M3A2A2_PSEFD</name>
<dbReference type="VEuPathDB" id="FungiDB:MYCFIDRAFT_113691"/>
<protein>
    <submittedName>
        <fullName evidence="1">Uncharacterized protein</fullName>
    </submittedName>
</protein>
<organism evidence="1 2">
    <name type="scientific">Pseudocercospora fijiensis (strain CIRAD86)</name>
    <name type="common">Black leaf streak disease fungus</name>
    <name type="synonym">Mycosphaerella fijiensis</name>
    <dbReference type="NCBI Taxonomy" id="383855"/>
    <lineage>
        <taxon>Eukaryota</taxon>
        <taxon>Fungi</taxon>
        <taxon>Dikarya</taxon>
        <taxon>Ascomycota</taxon>
        <taxon>Pezizomycotina</taxon>
        <taxon>Dothideomycetes</taxon>
        <taxon>Dothideomycetidae</taxon>
        <taxon>Mycosphaerellales</taxon>
        <taxon>Mycosphaerellaceae</taxon>
        <taxon>Pseudocercospora</taxon>
    </lineage>
</organism>
<dbReference type="OrthoDB" id="3888684at2759"/>
<dbReference type="eggNOG" id="ENOG502SC39">
    <property type="taxonomic scope" value="Eukaryota"/>
</dbReference>
<dbReference type="HOGENOM" id="CLU_156026_0_0_1"/>
<dbReference type="Gene3D" id="3.30.70.80">
    <property type="entry name" value="Peptidase S8 propeptide/proteinase inhibitor I9"/>
    <property type="match status" value="1"/>
</dbReference>
<reference evidence="1 2" key="1">
    <citation type="journal article" date="2012" name="PLoS Pathog.">
        <title>Diverse lifestyles and strategies of plant pathogenesis encoded in the genomes of eighteen Dothideomycetes fungi.</title>
        <authorList>
            <person name="Ohm R.A."/>
            <person name="Feau N."/>
            <person name="Henrissat B."/>
            <person name="Schoch C.L."/>
            <person name="Horwitz B.A."/>
            <person name="Barry K.W."/>
            <person name="Condon B.J."/>
            <person name="Copeland A.C."/>
            <person name="Dhillon B."/>
            <person name="Glaser F."/>
            <person name="Hesse C.N."/>
            <person name="Kosti I."/>
            <person name="LaButti K."/>
            <person name="Lindquist E.A."/>
            <person name="Lucas S."/>
            <person name="Salamov A.A."/>
            <person name="Bradshaw R.E."/>
            <person name="Ciuffetti L."/>
            <person name="Hamelin R.C."/>
            <person name="Kema G.H.J."/>
            <person name="Lawrence C."/>
            <person name="Scott J.A."/>
            <person name="Spatafora J.W."/>
            <person name="Turgeon B.G."/>
            <person name="de Wit P.J.G.M."/>
            <person name="Zhong S."/>
            <person name="Goodwin S.B."/>
            <person name="Grigoriev I.V."/>
        </authorList>
    </citation>
    <scope>NUCLEOTIDE SEQUENCE [LARGE SCALE GENOMIC DNA]</scope>
    <source>
        <strain evidence="1 2">CIRAD86</strain>
    </source>
</reference>
<keyword evidence="2" id="KW-1185">Reference proteome</keyword>
<dbReference type="SUPFAM" id="SSF54897">
    <property type="entry name" value="Protease propeptides/inhibitors"/>
    <property type="match status" value="1"/>
</dbReference>
<evidence type="ECO:0000313" key="1">
    <source>
        <dbReference type="EMBL" id="EME85299.1"/>
    </source>
</evidence>
<dbReference type="EMBL" id="KB446556">
    <property type="protein sequence ID" value="EME85299.1"/>
    <property type="molecule type" value="Genomic_DNA"/>
</dbReference>
<feature type="non-terminal residue" evidence="1">
    <location>
        <position position="1"/>
    </location>
</feature>
<gene>
    <name evidence="1" type="ORF">MYCFIDRAFT_113691</name>
</gene>
<proteinExistence type="predicted"/>
<accession>M3A2A2</accession>
<dbReference type="KEGG" id="pfj:MYCFIDRAFT_113691"/>
<dbReference type="AlphaFoldDB" id="M3A2A2"/>
<dbReference type="InterPro" id="IPR037045">
    <property type="entry name" value="S8pro/Inhibitor_I9_sf"/>
</dbReference>
<evidence type="ECO:0000313" key="2">
    <source>
        <dbReference type="Proteomes" id="UP000016932"/>
    </source>
</evidence>
<dbReference type="Proteomes" id="UP000016932">
    <property type="component" value="Unassembled WGS sequence"/>
</dbReference>
<sequence>IIVSYPKGTPPWVLDQAKKAVLDAGSLITCMIDEYTLIKGFAAKVPAKIMDEIRTLGADYNVLIEQDQ</sequence>